<keyword evidence="2" id="KW-0378">Hydrolase</keyword>
<dbReference type="GO" id="GO:0046872">
    <property type="term" value="F:metal ion binding"/>
    <property type="evidence" value="ECO:0007669"/>
    <property type="project" value="UniProtKB-KW"/>
</dbReference>
<proteinExistence type="predicted"/>
<accession>A0A8C4QZM1</accession>
<feature type="domain" description="PPM-type phosphatase" evidence="5">
    <location>
        <begin position="91"/>
        <end position="157"/>
    </location>
</feature>
<evidence type="ECO:0000313" key="7">
    <source>
        <dbReference type="Proteomes" id="UP000694388"/>
    </source>
</evidence>
<feature type="region of interest" description="Disordered" evidence="4">
    <location>
        <begin position="1"/>
        <end position="51"/>
    </location>
</feature>
<evidence type="ECO:0000259" key="5">
    <source>
        <dbReference type="Pfam" id="PF00481"/>
    </source>
</evidence>
<dbReference type="Proteomes" id="UP000694388">
    <property type="component" value="Unplaced"/>
</dbReference>
<dbReference type="Gene3D" id="3.60.40.10">
    <property type="entry name" value="PPM-type phosphatase domain"/>
    <property type="match status" value="1"/>
</dbReference>
<dbReference type="SUPFAM" id="SSF81606">
    <property type="entry name" value="PP2C-like"/>
    <property type="match status" value="1"/>
</dbReference>
<keyword evidence="3" id="KW-0904">Protein phosphatase</keyword>
<reference evidence="6" key="2">
    <citation type="submission" date="2025-09" db="UniProtKB">
        <authorList>
            <consortium name="Ensembl"/>
        </authorList>
    </citation>
    <scope>IDENTIFICATION</scope>
</reference>
<keyword evidence="7" id="KW-1185">Reference proteome</keyword>
<evidence type="ECO:0000256" key="3">
    <source>
        <dbReference type="ARBA" id="ARBA00022912"/>
    </source>
</evidence>
<evidence type="ECO:0000256" key="1">
    <source>
        <dbReference type="ARBA" id="ARBA00022723"/>
    </source>
</evidence>
<dbReference type="AlphaFoldDB" id="A0A8C4QZM1"/>
<dbReference type="Ensembl" id="ENSEBUT00000023413.1">
    <property type="protein sequence ID" value="ENSEBUP00000022837.1"/>
    <property type="gene ID" value="ENSEBUG00000014074.1"/>
</dbReference>
<protein>
    <recommendedName>
        <fullName evidence="5">PPM-type phosphatase domain-containing protein</fullName>
    </recommendedName>
</protein>
<dbReference type="Pfam" id="PF00481">
    <property type="entry name" value="PP2C"/>
    <property type="match status" value="1"/>
</dbReference>
<name>A0A8C4QZM1_EPTBU</name>
<dbReference type="PROSITE" id="PS01032">
    <property type="entry name" value="PPM_1"/>
    <property type="match status" value="1"/>
</dbReference>
<evidence type="ECO:0000256" key="2">
    <source>
        <dbReference type="ARBA" id="ARBA00022801"/>
    </source>
</evidence>
<keyword evidence="1" id="KW-0479">Metal-binding</keyword>
<dbReference type="InterPro" id="IPR000222">
    <property type="entry name" value="PP2C_BS"/>
</dbReference>
<sequence length="166" mass="18422">MDLFGDLPAPENKNNGVSTAKPVPTLYEEDELSSEAEANQDSSARRKDSRIEACTAVQGTKRKAEDEPIDCSPVTSTVQRDFLSLKGYVAERKGERDEMQDAYVILDDFVADFISTPPDVSRISYYAVFDGHGGVRASRYSAQTLHLNLVKRFPKGEPFSNELKTP</sequence>
<evidence type="ECO:0000256" key="4">
    <source>
        <dbReference type="SAM" id="MobiDB-lite"/>
    </source>
</evidence>
<organism evidence="6 7">
    <name type="scientific">Eptatretus burgeri</name>
    <name type="common">Inshore hagfish</name>
    <dbReference type="NCBI Taxonomy" id="7764"/>
    <lineage>
        <taxon>Eukaryota</taxon>
        <taxon>Metazoa</taxon>
        <taxon>Chordata</taxon>
        <taxon>Craniata</taxon>
        <taxon>Vertebrata</taxon>
        <taxon>Cyclostomata</taxon>
        <taxon>Myxini</taxon>
        <taxon>Myxiniformes</taxon>
        <taxon>Myxinidae</taxon>
        <taxon>Eptatretinae</taxon>
        <taxon>Eptatretus</taxon>
    </lineage>
</organism>
<reference evidence="6" key="1">
    <citation type="submission" date="2025-08" db="UniProtKB">
        <authorList>
            <consortium name="Ensembl"/>
        </authorList>
    </citation>
    <scope>IDENTIFICATION</scope>
</reference>
<dbReference type="GO" id="GO:0004721">
    <property type="term" value="F:phosphoprotein phosphatase activity"/>
    <property type="evidence" value="ECO:0007669"/>
    <property type="project" value="UniProtKB-KW"/>
</dbReference>
<dbReference type="OMA" id="QDAYVIL"/>
<dbReference type="InterPro" id="IPR036457">
    <property type="entry name" value="PPM-type-like_dom_sf"/>
</dbReference>
<evidence type="ECO:0000313" key="6">
    <source>
        <dbReference type="Ensembl" id="ENSEBUP00000022837.1"/>
    </source>
</evidence>
<dbReference type="InterPro" id="IPR001932">
    <property type="entry name" value="PPM-type_phosphatase-like_dom"/>
</dbReference>
<dbReference type="GeneTree" id="ENSGT00940000157403"/>